<protein>
    <submittedName>
        <fullName evidence="1">Uncharacterized protein</fullName>
    </submittedName>
</protein>
<sequence>MSAITFVASVTILLVASVIIFPSDGVTEDILAAICSQTQNQETCEAILESDPRTSSADLPLLSLISLELLSKQADKNHNSFVIILQIRI</sequence>
<accession>A0ACC0S069</accession>
<name>A0ACC0S069_POPTR</name>
<reference evidence="1 2" key="1">
    <citation type="journal article" date="2006" name="Science">
        <title>The genome of black cottonwood, Populus trichocarpa (Torr. &amp; Gray).</title>
        <authorList>
            <person name="Tuskan G.A."/>
            <person name="Difazio S."/>
            <person name="Jansson S."/>
            <person name="Bohlmann J."/>
            <person name="Grigoriev I."/>
            <person name="Hellsten U."/>
            <person name="Putnam N."/>
            <person name="Ralph S."/>
            <person name="Rombauts S."/>
            <person name="Salamov A."/>
            <person name="Schein J."/>
            <person name="Sterck L."/>
            <person name="Aerts A."/>
            <person name="Bhalerao R.R."/>
            <person name="Bhalerao R.P."/>
            <person name="Blaudez D."/>
            <person name="Boerjan W."/>
            <person name="Brun A."/>
            <person name="Brunner A."/>
            <person name="Busov V."/>
            <person name="Campbell M."/>
            <person name="Carlson J."/>
            <person name="Chalot M."/>
            <person name="Chapman J."/>
            <person name="Chen G.L."/>
            <person name="Cooper D."/>
            <person name="Coutinho P.M."/>
            <person name="Couturier J."/>
            <person name="Covert S."/>
            <person name="Cronk Q."/>
            <person name="Cunningham R."/>
            <person name="Davis J."/>
            <person name="Degroeve S."/>
            <person name="Dejardin A."/>
            <person name="Depamphilis C."/>
            <person name="Detter J."/>
            <person name="Dirks B."/>
            <person name="Dubchak I."/>
            <person name="Duplessis S."/>
            <person name="Ehlting J."/>
            <person name="Ellis B."/>
            <person name="Gendler K."/>
            <person name="Goodstein D."/>
            <person name="Gribskov M."/>
            <person name="Grimwood J."/>
            <person name="Groover A."/>
            <person name="Gunter L."/>
            <person name="Hamberger B."/>
            <person name="Heinze B."/>
            <person name="Helariutta Y."/>
            <person name="Henrissat B."/>
            <person name="Holligan D."/>
            <person name="Holt R."/>
            <person name="Huang W."/>
            <person name="Islam-Faridi N."/>
            <person name="Jones S."/>
            <person name="Jones-Rhoades M."/>
            <person name="Jorgensen R."/>
            <person name="Joshi C."/>
            <person name="Kangasjarvi J."/>
            <person name="Karlsson J."/>
            <person name="Kelleher C."/>
            <person name="Kirkpatrick R."/>
            <person name="Kirst M."/>
            <person name="Kohler A."/>
            <person name="Kalluri U."/>
            <person name="Larimer F."/>
            <person name="Leebens-Mack J."/>
            <person name="Leple J.C."/>
            <person name="Locascio P."/>
            <person name="Lou Y."/>
            <person name="Lucas S."/>
            <person name="Martin F."/>
            <person name="Montanini B."/>
            <person name="Napoli C."/>
            <person name="Nelson D.R."/>
            <person name="Nelson C."/>
            <person name="Nieminen K."/>
            <person name="Nilsson O."/>
            <person name="Pereda V."/>
            <person name="Peter G."/>
            <person name="Philippe R."/>
            <person name="Pilate G."/>
            <person name="Poliakov A."/>
            <person name="Razumovskaya J."/>
            <person name="Richardson P."/>
            <person name="Rinaldi C."/>
            <person name="Ritland K."/>
            <person name="Rouze P."/>
            <person name="Ryaboy D."/>
            <person name="Schmutz J."/>
            <person name="Schrader J."/>
            <person name="Segerman B."/>
            <person name="Shin H."/>
            <person name="Siddiqui A."/>
            <person name="Sterky F."/>
            <person name="Terry A."/>
            <person name="Tsai C.J."/>
            <person name="Uberbacher E."/>
            <person name="Unneberg P."/>
            <person name="Vahala J."/>
            <person name="Wall K."/>
            <person name="Wessler S."/>
            <person name="Yang G."/>
            <person name="Yin T."/>
            <person name="Douglas C."/>
            <person name="Marra M."/>
            <person name="Sandberg G."/>
            <person name="Van de Peer Y."/>
            <person name="Rokhsar D."/>
        </authorList>
    </citation>
    <scope>NUCLEOTIDE SEQUENCE [LARGE SCALE GENOMIC DNA]</scope>
    <source>
        <strain evidence="2">cv. Nisqually</strain>
    </source>
</reference>
<gene>
    <name evidence="1" type="ORF">POPTR_013G005750v4</name>
</gene>
<comment type="caution">
    <text evidence="1">The sequence shown here is derived from an EMBL/GenBank/DDBJ whole genome shotgun (WGS) entry which is preliminary data.</text>
</comment>
<dbReference type="EMBL" id="CM009302">
    <property type="protein sequence ID" value="KAI9382925.1"/>
    <property type="molecule type" value="Genomic_DNA"/>
</dbReference>
<dbReference type="Proteomes" id="UP000006729">
    <property type="component" value="Chromosome 13"/>
</dbReference>
<evidence type="ECO:0000313" key="2">
    <source>
        <dbReference type="Proteomes" id="UP000006729"/>
    </source>
</evidence>
<keyword evidence="2" id="KW-1185">Reference proteome</keyword>
<organism evidence="1 2">
    <name type="scientific">Populus trichocarpa</name>
    <name type="common">Western balsam poplar</name>
    <name type="synonym">Populus balsamifera subsp. trichocarpa</name>
    <dbReference type="NCBI Taxonomy" id="3694"/>
    <lineage>
        <taxon>Eukaryota</taxon>
        <taxon>Viridiplantae</taxon>
        <taxon>Streptophyta</taxon>
        <taxon>Embryophyta</taxon>
        <taxon>Tracheophyta</taxon>
        <taxon>Spermatophyta</taxon>
        <taxon>Magnoliopsida</taxon>
        <taxon>eudicotyledons</taxon>
        <taxon>Gunneridae</taxon>
        <taxon>Pentapetalae</taxon>
        <taxon>rosids</taxon>
        <taxon>fabids</taxon>
        <taxon>Malpighiales</taxon>
        <taxon>Salicaceae</taxon>
        <taxon>Saliceae</taxon>
        <taxon>Populus</taxon>
    </lineage>
</organism>
<proteinExistence type="predicted"/>
<evidence type="ECO:0000313" key="1">
    <source>
        <dbReference type="EMBL" id="KAI9382925.1"/>
    </source>
</evidence>